<protein>
    <submittedName>
        <fullName evidence="1">Uncharacterized protein</fullName>
    </submittedName>
</protein>
<accession>A0A1M5T8Q7</accession>
<evidence type="ECO:0000313" key="1">
    <source>
        <dbReference type="EMBL" id="SHH47094.1"/>
    </source>
</evidence>
<organism evidence="1 2">
    <name type="scientific">Ferrimonas marina</name>
    <dbReference type="NCBI Taxonomy" id="299255"/>
    <lineage>
        <taxon>Bacteria</taxon>
        <taxon>Pseudomonadati</taxon>
        <taxon>Pseudomonadota</taxon>
        <taxon>Gammaproteobacteria</taxon>
        <taxon>Alteromonadales</taxon>
        <taxon>Ferrimonadaceae</taxon>
        <taxon>Ferrimonas</taxon>
    </lineage>
</organism>
<reference evidence="1 2" key="1">
    <citation type="submission" date="2016-11" db="EMBL/GenBank/DDBJ databases">
        <authorList>
            <person name="Jaros S."/>
            <person name="Januszkiewicz K."/>
            <person name="Wedrychowicz H."/>
        </authorList>
    </citation>
    <scope>NUCLEOTIDE SEQUENCE [LARGE SCALE GENOMIC DNA]</scope>
    <source>
        <strain evidence="1 2">DSM 16917</strain>
    </source>
</reference>
<dbReference type="RefSeq" id="WP_067663505.1">
    <property type="nucleotide sequence ID" value="NZ_FQXG01000003.1"/>
</dbReference>
<dbReference type="STRING" id="299255.SAMN02745129_2042"/>
<dbReference type="EMBL" id="FQXG01000003">
    <property type="protein sequence ID" value="SHH47094.1"/>
    <property type="molecule type" value="Genomic_DNA"/>
</dbReference>
<sequence>MIDGIKYVELDIRAHGYGVVNWNGVATKGEPVKVAGQTYVPEYSNHTIPKLRNGQIYVSSKCIRHYLFREEAFGLAMSGDACFHAKSGEGVGFLEQKLLAMLSSSVGLLRGYLETVKGAASGGYMKASPLTVSDFEETLGNVTLYEQHCHGADPTADGKGNTFFSRTTAGETAYRGRCVIGIEDLQFISLSTVAWRCAYPIQGGALDAGVVEATERLRVGILDYLERAKLMLGLDQLKPGLQVGLFSRRNALVPLNEYGLLLDQDAIEVLVQLVIARFKALVITQGQGMFAVDDVRVCFSDRPQRWDTTKFQGNERGEPYAQYYEAQWCWF</sequence>
<gene>
    <name evidence="1" type="ORF">SAMN02745129_2042</name>
</gene>
<dbReference type="InterPro" id="IPR049889">
    <property type="entry name" value="Cas7fv-like"/>
</dbReference>
<keyword evidence="2" id="KW-1185">Reference proteome</keyword>
<dbReference type="OrthoDB" id="8549464at2"/>
<dbReference type="AlphaFoldDB" id="A0A1M5T8Q7"/>
<proteinExistence type="predicted"/>
<dbReference type="Proteomes" id="UP000184268">
    <property type="component" value="Unassembled WGS sequence"/>
</dbReference>
<name>A0A1M5T8Q7_9GAMM</name>
<dbReference type="NCBIfam" id="NF040577">
    <property type="entry name" value="cas_Cas7fv"/>
    <property type="match status" value="1"/>
</dbReference>
<evidence type="ECO:0000313" key="2">
    <source>
        <dbReference type="Proteomes" id="UP000184268"/>
    </source>
</evidence>